<protein>
    <recommendedName>
        <fullName evidence="4">DUF3299 domain-containing protein</fullName>
    </recommendedName>
</protein>
<dbReference type="AlphaFoldDB" id="A0A0P1GGJ5"/>
<dbReference type="PROSITE" id="PS51318">
    <property type="entry name" value="TAT"/>
    <property type="match status" value="1"/>
</dbReference>
<organism evidence="2 3">
    <name type="scientific">Tropicibacter naphthalenivorans</name>
    <dbReference type="NCBI Taxonomy" id="441103"/>
    <lineage>
        <taxon>Bacteria</taxon>
        <taxon>Pseudomonadati</taxon>
        <taxon>Pseudomonadota</taxon>
        <taxon>Alphaproteobacteria</taxon>
        <taxon>Rhodobacterales</taxon>
        <taxon>Roseobacteraceae</taxon>
        <taxon>Tropicibacter</taxon>
    </lineage>
</organism>
<reference evidence="2 3" key="1">
    <citation type="submission" date="2015-09" db="EMBL/GenBank/DDBJ databases">
        <authorList>
            <consortium name="Swine Surveillance"/>
        </authorList>
    </citation>
    <scope>NUCLEOTIDE SEQUENCE [LARGE SCALE GENOMIC DNA]</scope>
    <source>
        <strain evidence="2 3">CECT 7648</strain>
    </source>
</reference>
<dbReference type="RefSeq" id="WP_058248709.1">
    <property type="nucleotide sequence ID" value="NZ_CYSE01000006.1"/>
</dbReference>
<gene>
    <name evidence="2" type="ORF">TRN7648_03277</name>
</gene>
<evidence type="ECO:0000313" key="2">
    <source>
        <dbReference type="EMBL" id="CUH80990.1"/>
    </source>
</evidence>
<sequence>MTDTYSSRRAFIALMSAAIVPAALAPKRVEAAGVREITWDDLIPPGTAYGEIIGPGQKDEVNDTWIPEFDANGRKLNTALDGASIKMPGYIIPFDTTAEGVTSFMLVPYQGACIHVPPPPPNQLVFVRTQTPWPSESMWDAVWVTGLMSAKPMSTEIGDVGYQIAADEIELYDWME</sequence>
<proteinExistence type="predicted"/>
<dbReference type="Proteomes" id="UP000054935">
    <property type="component" value="Unassembled WGS sequence"/>
</dbReference>
<dbReference type="InterPro" id="IPR006311">
    <property type="entry name" value="TAT_signal"/>
</dbReference>
<evidence type="ECO:0000256" key="1">
    <source>
        <dbReference type="SAM" id="SignalP"/>
    </source>
</evidence>
<name>A0A0P1GGJ5_9RHOB</name>
<dbReference type="Pfam" id="PF11736">
    <property type="entry name" value="DUF3299"/>
    <property type="match status" value="1"/>
</dbReference>
<feature type="signal peptide" evidence="1">
    <location>
        <begin position="1"/>
        <end position="25"/>
    </location>
</feature>
<evidence type="ECO:0000313" key="3">
    <source>
        <dbReference type="Proteomes" id="UP000054935"/>
    </source>
</evidence>
<evidence type="ECO:0008006" key="4">
    <source>
        <dbReference type="Google" id="ProtNLM"/>
    </source>
</evidence>
<feature type="chain" id="PRO_5006063415" description="DUF3299 domain-containing protein" evidence="1">
    <location>
        <begin position="26"/>
        <end position="176"/>
    </location>
</feature>
<dbReference type="EMBL" id="CYSE01000006">
    <property type="protein sequence ID" value="CUH80990.1"/>
    <property type="molecule type" value="Genomic_DNA"/>
</dbReference>
<accession>A0A0P1GGJ5</accession>
<keyword evidence="3" id="KW-1185">Reference proteome</keyword>
<dbReference type="InterPro" id="IPR021727">
    <property type="entry name" value="DUF3299"/>
</dbReference>
<dbReference type="Gene3D" id="2.40.50.870">
    <property type="entry name" value="Protein of unknown function (DUF3299)"/>
    <property type="match status" value="1"/>
</dbReference>
<keyword evidence="1" id="KW-0732">Signal</keyword>
<dbReference type="STRING" id="441103.TRN7648_03277"/>